<dbReference type="InterPro" id="IPR000225">
    <property type="entry name" value="Armadillo"/>
</dbReference>
<evidence type="ECO:0000259" key="8">
    <source>
        <dbReference type="Pfam" id="PF16014"/>
    </source>
</evidence>
<feature type="compositionally biased region" description="Low complexity" evidence="7">
    <location>
        <begin position="1628"/>
        <end position="1648"/>
    </location>
</feature>
<feature type="region of interest" description="Disordered" evidence="7">
    <location>
        <begin position="935"/>
        <end position="1073"/>
    </location>
</feature>
<feature type="repeat" description="ARM" evidence="6">
    <location>
        <begin position="470"/>
        <end position="506"/>
    </location>
</feature>
<keyword evidence="3" id="KW-0677">Repeat</keyword>
<feature type="repeat" description="ARM" evidence="6">
    <location>
        <begin position="780"/>
        <end position="817"/>
    </location>
</feature>
<comment type="subcellular location">
    <subcellularLocation>
        <location evidence="1">Cell junction</location>
    </subcellularLocation>
</comment>
<comment type="caution">
    <text evidence="9">The sequence shown here is derived from an EMBL/GenBank/DDBJ whole genome shotgun (WGS) entry which is preliminary data.</text>
</comment>
<dbReference type="SUPFAM" id="SSF48371">
    <property type="entry name" value="ARM repeat"/>
    <property type="match status" value="1"/>
</dbReference>
<evidence type="ECO:0000313" key="10">
    <source>
        <dbReference type="Proteomes" id="UP000827092"/>
    </source>
</evidence>
<sequence>MSIVEDDEKHYALQNCIIVVKSRYAFEDDIRKTFEPCSLLLLVSADVKMLKNNIVMYNIRDPEDGSATYTDNSFAWRPTQIDSVIPEDSEFDPKMSESHLHYYPDHGSSLPDYLQEGIPEVQESYTMSYQTSTSTNGHGDGDASSHNSSSTAPVDTLISRNTQQTKTQQVKQVTKIIKTREVHHIGPDGKPISYSAYGNNGDYLPPQYPPTNAGDYGSYDPGRPPSPAGQTPSQVYQDYGTYSGSTGRNFDIYAPQPGQQYSDYGGEMPPHAAPIGDSPNLHRAMPQAPRQYNLAPANYEDIPEDPSGMMSGMPFRRTPPSPTESDRYATTAYGYTGQPPLLPATSPGYHTGYDPSLPEGYLDRRPSFDETLTRGQTYAHAPRPGYEEEPLPLGRSDGSQHPVPPRHPHMDYAPVDSEGAGGVSWRMPDLHEVIDFLHHPNNVIRSNAAAYLQHLTYMDNAMKSKTRALGGIPPLIQMLNHDIPEMAKRNALGALRNLSYGRQNDENKRAICQVDGIAALVRLLKKSSDNEIRELVSGILWNLSSCEELKIQILDVALPTLVNHLIIPYSGWDRSSNPLETPVKPDELFFSVVFRNASGVIRNISSAGLNARNKLRCCEGLIESMVYLVRAALAKGEMDNKSVENCVCILRNLSYRLQEVEDPDYDKHNTFTSGLASKASGPIRAVGENLGCFGVKEKKDNSKGAEKQSRPLTKNPVSSESSSGGVQLLYQPELCHCYLSLLSESSNPDCLEASAGAIQNLAACLWQPSIEIRATVRMHKGLPILVELLRAENNSICCSVATALRNLSLDSRNLDLIGNYAMKDLILKLPSGGVCDSPQHDTRTSDDTLAAVLATLHEVCSKQSDFARSLIQLGGVERLTKITTSKNLYSSRVVKFASQLLFSIWQHTELRETLKRGGWKESHFVSKSLAIRNSLSPTGANSTLNRPVSTTGGTKYEDRTLPLNHGTDHNSTAASVPYSRSEELPLSELSHGTEPPPSSQHRPPHMGGVFPPGMQPAPTEPVYAQVNREKKKGRHSDVQLLSNASDMPAGLAKANMNNPKGESKGNDHEESDHTQPINLVAARTVAGTNASASPQPLVMRPHVEPPKPGLMTLYFRPPRPAAGQVIGPVVAPSTQHFTAKQGQDFKNSGMSSWTVIRVPQASDIVQTSTTSSSSGVSTLTSGILPSALSGGSRHMIPSGVHPVITAGNTGQSMASIIRSSHQGPPTGHVIHQQSFSSHVPRGPAAVASISAAPKSAVATPILRTPHSSTTMALSSSSMMALHGPVRAKSPTLANRTSTPPVSGSAQVVDLQKSNVGHTLSSGTTHISLGARTLDGSVVRTGPTHSSAISIAKPINISQPIVQHLQQVYDKGSLKTVTNLSSTSASSNPSPSHLPSGFTSSAESVVSRSSAGYSTSIMQLSSAGVGHSLQTLRATHGPASIHSNVTSSVAPHQTLTVISAKSLMPANHSIALATPSARSATPSAQVNASGNSTGGSNAARTLGVSNPTPIPVAKVYPQSPAPSQNTSDASASDLARPRNFMQQSVSSSGRVTTTSTAAMHSEKQTESNPVRFTSLSKPPISSNVTYASPSTTYLYQDQYPANLAMHPYSSNQGSSGYTTTQLRPVSFPQHSSSNTTSHASNASSNSSQSVGSVMVSVDSRHHVALHPTYGGKDMNILGNSSSNNQSNSSTITTSVVTSSYNNTQSQGSVNNHTSPRPSILRKRPSDGLGNVAKKNLSASLCSSDPISPRPDGSSNMGFSSVLPPKQNSEKLRDSASNVLPLTSENLNATLGLLPPSAIKKEPGISESNNADALLSLKESHLAEASPRKKPRKQLLATNELIETHSSEGDENNFETKVKIKKEPEEDTPNRVTYYKRPNMSLLNTYRQPWKARHNHFVRYTDVKPKEEKKPTVNELANQKGILQQANGWKVYHLSAQMEEVIGLEESVYSRLTHLLEFVEKEPKQRSRNSSDEDRIISKLTDLIKGNLQRSKIVQEQVAESKQQAIKVLDHKANIVEMVNKYVSRRPLKKKEKS</sequence>
<dbReference type="GO" id="GO:0005912">
    <property type="term" value="C:adherens junction"/>
    <property type="evidence" value="ECO:0007669"/>
    <property type="project" value="TreeGrafter"/>
</dbReference>
<evidence type="ECO:0000256" key="3">
    <source>
        <dbReference type="ARBA" id="ARBA00022737"/>
    </source>
</evidence>
<comment type="similarity">
    <text evidence="2">Belongs to the beta-catenin family.</text>
</comment>
<feature type="domain" description="Histone deacetylase complex subunit SAP130 C-terminal" evidence="8">
    <location>
        <begin position="1800"/>
        <end position="2018"/>
    </location>
</feature>
<evidence type="ECO:0000256" key="7">
    <source>
        <dbReference type="SAM" id="MobiDB-lite"/>
    </source>
</evidence>
<feature type="region of interest" description="Disordered" evidence="7">
    <location>
        <begin position="128"/>
        <end position="153"/>
    </location>
</feature>
<feature type="region of interest" description="Disordered" evidence="7">
    <location>
        <begin position="1610"/>
        <end position="1652"/>
    </location>
</feature>
<feature type="region of interest" description="Disordered" evidence="7">
    <location>
        <begin position="181"/>
        <end position="241"/>
    </location>
</feature>
<dbReference type="SMART" id="SM00185">
    <property type="entry name" value="ARM"/>
    <property type="match status" value="7"/>
</dbReference>
<feature type="compositionally biased region" description="Polar residues" evidence="7">
    <location>
        <begin position="1484"/>
        <end position="1506"/>
    </location>
</feature>
<feature type="compositionally biased region" description="Polar residues" evidence="7">
    <location>
        <begin position="935"/>
        <end position="953"/>
    </location>
</feature>
<feature type="compositionally biased region" description="Polar residues" evidence="7">
    <location>
        <begin position="1520"/>
        <end position="1529"/>
    </location>
</feature>
<gene>
    <name evidence="9" type="ORF">JTE90_004592</name>
</gene>
<dbReference type="InterPro" id="IPR031963">
    <property type="entry name" value="SAP130_C"/>
</dbReference>
<evidence type="ECO:0000256" key="6">
    <source>
        <dbReference type="PROSITE-ProRule" id="PRU00259"/>
    </source>
</evidence>
<evidence type="ECO:0000256" key="4">
    <source>
        <dbReference type="ARBA" id="ARBA00022889"/>
    </source>
</evidence>
<feature type="compositionally biased region" description="Low complexity" evidence="7">
    <location>
        <begin position="1543"/>
        <end position="1555"/>
    </location>
</feature>
<organism evidence="9 10">
    <name type="scientific">Oedothorax gibbosus</name>
    <dbReference type="NCBI Taxonomy" id="931172"/>
    <lineage>
        <taxon>Eukaryota</taxon>
        <taxon>Metazoa</taxon>
        <taxon>Ecdysozoa</taxon>
        <taxon>Arthropoda</taxon>
        <taxon>Chelicerata</taxon>
        <taxon>Arachnida</taxon>
        <taxon>Araneae</taxon>
        <taxon>Araneomorphae</taxon>
        <taxon>Entelegynae</taxon>
        <taxon>Araneoidea</taxon>
        <taxon>Linyphiidae</taxon>
        <taxon>Erigoninae</taxon>
        <taxon>Oedothorax</taxon>
    </lineage>
</organism>
<dbReference type="PANTHER" id="PTHR10372">
    <property type="entry name" value="PLAKOPHILLIN-RELATED"/>
    <property type="match status" value="1"/>
</dbReference>
<dbReference type="Proteomes" id="UP000827092">
    <property type="component" value="Unassembled WGS sequence"/>
</dbReference>
<keyword evidence="10" id="KW-1185">Reference proteome</keyword>
<dbReference type="GO" id="GO:0005737">
    <property type="term" value="C:cytoplasm"/>
    <property type="evidence" value="ECO:0007669"/>
    <property type="project" value="TreeGrafter"/>
</dbReference>
<feature type="compositionally biased region" description="Low complexity" evidence="7">
    <location>
        <begin position="1678"/>
        <end position="1704"/>
    </location>
</feature>
<dbReference type="GO" id="GO:0098609">
    <property type="term" value="P:cell-cell adhesion"/>
    <property type="evidence" value="ECO:0007669"/>
    <property type="project" value="InterPro"/>
</dbReference>
<feature type="region of interest" description="Disordered" evidence="7">
    <location>
        <begin position="701"/>
        <end position="724"/>
    </location>
</feature>
<dbReference type="GO" id="GO:0005886">
    <property type="term" value="C:plasma membrane"/>
    <property type="evidence" value="ECO:0007669"/>
    <property type="project" value="TreeGrafter"/>
</dbReference>
<feature type="compositionally biased region" description="Polar residues" evidence="7">
    <location>
        <begin position="1610"/>
        <end position="1622"/>
    </location>
</feature>
<feature type="region of interest" description="Disordered" evidence="7">
    <location>
        <begin position="1474"/>
        <end position="1582"/>
    </location>
</feature>
<feature type="compositionally biased region" description="Polar residues" evidence="7">
    <location>
        <begin position="710"/>
        <end position="724"/>
    </location>
</feature>
<feature type="region of interest" description="Disordered" evidence="7">
    <location>
        <begin position="1664"/>
        <end position="1772"/>
    </location>
</feature>
<evidence type="ECO:0000256" key="1">
    <source>
        <dbReference type="ARBA" id="ARBA00004282"/>
    </source>
</evidence>
<dbReference type="GO" id="GO:0005634">
    <property type="term" value="C:nucleus"/>
    <property type="evidence" value="ECO:0007669"/>
    <property type="project" value="TreeGrafter"/>
</dbReference>
<dbReference type="EMBL" id="JAFNEN010000374">
    <property type="protein sequence ID" value="KAG8184423.1"/>
    <property type="molecule type" value="Genomic_DNA"/>
</dbReference>
<dbReference type="PROSITE" id="PS50176">
    <property type="entry name" value="ARM_REPEAT"/>
    <property type="match status" value="3"/>
</dbReference>
<name>A0AAV6UL52_9ARAC</name>
<evidence type="ECO:0000313" key="9">
    <source>
        <dbReference type="EMBL" id="KAG8184423.1"/>
    </source>
</evidence>
<dbReference type="Gene3D" id="1.25.10.10">
    <property type="entry name" value="Leucine-rich Repeat Variant"/>
    <property type="match status" value="1"/>
</dbReference>
<feature type="compositionally biased region" description="Polar residues" evidence="7">
    <location>
        <begin position="1735"/>
        <end position="1744"/>
    </location>
</feature>
<dbReference type="Pfam" id="PF16014">
    <property type="entry name" value="SAP130_C"/>
    <property type="match status" value="1"/>
</dbReference>
<feature type="repeat" description="ARM" evidence="6">
    <location>
        <begin position="515"/>
        <end position="548"/>
    </location>
</feature>
<evidence type="ECO:0000256" key="2">
    <source>
        <dbReference type="ARBA" id="ARBA00005462"/>
    </source>
</evidence>
<dbReference type="InterPro" id="IPR028435">
    <property type="entry name" value="Plakophilin/d_Catenin"/>
</dbReference>
<feature type="compositionally biased region" description="Polar residues" evidence="7">
    <location>
        <begin position="1565"/>
        <end position="1582"/>
    </location>
</feature>
<dbReference type="PANTHER" id="PTHR10372:SF27">
    <property type="entry name" value="ADHERENS JUNCTION PROTEIN P120"/>
    <property type="match status" value="1"/>
</dbReference>
<feature type="compositionally biased region" description="Low complexity" evidence="7">
    <location>
        <begin position="1474"/>
        <end position="1483"/>
    </location>
</feature>
<evidence type="ECO:0000256" key="5">
    <source>
        <dbReference type="ARBA" id="ARBA00022949"/>
    </source>
</evidence>
<reference evidence="9 10" key="1">
    <citation type="journal article" date="2022" name="Nat. Ecol. Evol.">
        <title>A masculinizing supergene underlies an exaggerated male reproductive morph in a spider.</title>
        <authorList>
            <person name="Hendrickx F."/>
            <person name="De Corte Z."/>
            <person name="Sonet G."/>
            <person name="Van Belleghem S.M."/>
            <person name="Kostlbacher S."/>
            <person name="Vangestel C."/>
        </authorList>
    </citation>
    <scope>NUCLEOTIDE SEQUENCE [LARGE SCALE GENOMIC DNA]</scope>
    <source>
        <strain evidence="9">W744_W776</strain>
    </source>
</reference>
<dbReference type="InterPro" id="IPR016024">
    <property type="entry name" value="ARM-type_fold"/>
</dbReference>
<feature type="compositionally biased region" description="Polar residues" evidence="7">
    <location>
        <begin position="228"/>
        <end position="241"/>
    </location>
</feature>
<keyword evidence="4" id="KW-0130">Cell adhesion</keyword>
<feature type="compositionally biased region" description="Basic and acidic residues" evidence="7">
    <location>
        <begin position="1061"/>
        <end position="1073"/>
    </location>
</feature>
<feature type="region of interest" description="Disordered" evidence="7">
    <location>
        <begin position="1378"/>
        <end position="1399"/>
    </location>
</feature>
<accession>A0AAV6UL52</accession>
<feature type="region of interest" description="Disordered" evidence="7">
    <location>
        <begin position="345"/>
        <end position="406"/>
    </location>
</feature>
<dbReference type="Pfam" id="PF00514">
    <property type="entry name" value="Arm"/>
    <property type="match status" value="3"/>
</dbReference>
<dbReference type="InterPro" id="IPR011989">
    <property type="entry name" value="ARM-like"/>
</dbReference>
<feature type="compositionally biased region" description="Polar residues" evidence="7">
    <location>
        <begin position="1705"/>
        <end position="1715"/>
    </location>
</feature>
<proteinExistence type="inferred from homology"/>
<protein>
    <recommendedName>
        <fullName evidence="8">Histone deacetylase complex subunit SAP130 C-terminal domain-containing protein</fullName>
    </recommendedName>
</protein>
<keyword evidence="5" id="KW-0965">Cell junction</keyword>
<feature type="compositionally biased region" description="Polar residues" evidence="7">
    <location>
        <begin position="144"/>
        <end position="153"/>
    </location>
</feature>
<feature type="compositionally biased region" description="Basic and acidic residues" evidence="7">
    <location>
        <begin position="361"/>
        <end position="372"/>
    </location>
</feature>